<dbReference type="Pfam" id="PF00386">
    <property type="entry name" value="C1q"/>
    <property type="match status" value="1"/>
</dbReference>
<dbReference type="PANTHER" id="PTHR15427">
    <property type="entry name" value="EMILIN ELASTIN MICROFIBRIL INTERFACE-LOCATED PROTEIN ELASTIN MICROFIBRIL INTERFACER"/>
    <property type="match status" value="1"/>
</dbReference>
<proteinExistence type="predicted"/>
<evidence type="ECO:0000313" key="4">
    <source>
        <dbReference type="EMBL" id="VDI13319.1"/>
    </source>
</evidence>
<name>A0A8B6D0S5_MYTGA</name>
<dbReference type="PANTHER" id="PTHR15427:SF50">
    <property type="entry name" value="COMPLEMENT C1Q TUMOR NECROSIS FACTOR-RELATED PROTEIN 2-LIKE"/>
    <property type="match status" value="1"/>
</dbReference>
<dbReference type="EMBL" id="UYJE01002747">
    <property type="protein sequence ID" value="VDI13319.1"/>
    <property type="molecule type" value="Genomic_DNA"/>
</dbReference>
<dbReference type="PROSITE" id="PS50871">
    <property type="entry name" value="C1Q"/>
    <property type="match status" value="1"/>
</dbReference>
<evidence type="ECO:0000256" key="1">
    <source>
        <dbReference type="ARBA" id="ARBA00004613"/>
    </source>
</evidence>
<comment type="caution">
    <text evidence="4">The sequence shown here is derived from an EMBL/GenBank/DDBJ whole genome shotgun (WGS) entry which is preliminary data.</text>
</comment>
<evidence type="ECO:0000256" key="2">
    <source>
        <dbReference type="ARBA" id="ARBA00022525"/>
    </source>
</evidence>
<dbReference type="OrthoDB" id="6073960at2759"/>
<dbReference type="InterPro" id="IPR050392">
    <property type="entry name" value="Collagen/C1q_domain"/>
</dbReference>
<dbReference type="SMART" id="SM00110">
    <property type="entry name" value="C1Q"/>
    <property type="match status" value="1"/>
</dbReference>
<organism evidence="4 5">
    <name type="scientific">Mytilus galloprovincialis</name>
    <name type="common">Mediterranean mussel</name>
    <dbReference type="NCBI Taxonomy" id="29158"/>
    <lineage>
        <taxon>Eukaryota</taxon>
        <taxon>Metazoa</taxon>
        <taxon>Spiralia</taxon>
        <taxon>Lophotrochozoa</taxon>
        <taxon>Mollusca</taxon>
        <taxon>Bivalvia</taxon>
        <taxon>Autobranchia</taxon>
        <taxon>Pteriomorphia</taxon>
        <taxon>Mytilida</taxon>
        <taxon>Mytiloidea</taxon>
        <taxon>Mytilidae</taxon>
        <taxon>Mytilinae</taxon>
        <taxon>Mytilus</taxon>
    </lineage>
</organism>
<dbReference type="AlphaFoldDB" id="A0A8B6D0S5"/>
<comment type="subcellular location">
    <subcellularLocation>
        <location evidence="1">Secreted</location>
    </subcellularLocation>
</comment>
<keyword evidence="5" id="KW-1185">Reference proteome</keyword>
<dbReference type="InterPro" id="IPR001073">
    <property type="entry name" value="C1q_dom"/>
</dbReference>
<dbReference type="Gene3D" id="2.60.120.40">
    <property type="match status" value="2"/>
</dbReference>
<dbReference type="SUPFAM" id="SSF49842">
    <property type="entry name" value="TNF-like"/>
    <property type="match status" value="2"/>
</dbReference>
<accession>A0A8B6D0S5</accession>
<dbReference type="InterPro" id="IPR008983">
    <property type="entry name" value="Tumour_necrosis_fac-like_dom"/>
</dbReference>
<reference evidence="4" key="1">
    <citation type="submission" date="2018-11" db="EMBL/GenBank/DDBJ databases">
        <authorList>
            <person name="Alioto T."/>
            <person name="Alioto T."/>
        </authorList>
    </citation>
    <scope>NUCLEOTIDE SEQUENCE</scope>
</reference>
<gene>
    <name evidence="4" type="ORF">MGAL_10B072756</name>
</gene>
<protein>
    <recommendedName>
        <fullName evidence="3">C1q domain-containing protein</fullName>
    </recommendedName>
</protein>
<dbReference type="PRINTS" id="PR00007">
    <property type="entry name" value="COMPLEMNTC1Q"/>
</dbReference>
<keyword evidence="2" id="KW-0964">Secreted</keyword>
<dbReference type="Proteomes" id="UP000596742">
    <property type="component" value="Unassembled WGS sequence"/>
</dbReference>
<dbReference type="GO" id="GO:0005576">
    <property type="term" value="C:extracellular region"/>
    <property type="evidence" value="ECO:0007669"/>
    <property type="project" value="UniProtKB-SubCell"/>
</dbReference>
<feature type="domain" description="C1q" evidence="3">
    <location>
        <begin position="161"/>
        <end position="296"/>
    </location>
</feature>
<sequence length="296" mass="32519">MELKVYIFAVIVDLFREFNSLKRSYQTIQSDLATVKSKLLQSFSEPRPAFLAVLTADTVTLRSSDTIKFNNVVTKIGNGYSPGKFKAPKQAFNFVVITSLLHRCHFLPKPVAMALFVHIFAAIVALNLVGRAALETDESVLQTIQTIQSDLATVKSKLQSFSEPRPAFLAVWTADTVALRSGDIIKFNHVVTNIGNGYSPGTGKFKAPKQGTYFFGGTVMSAPPSPLRIMLMKSGTSIMIPYATETQGDSYTFTAVLQLNVGDTVYVQKDNRPRAEKAFGRSHSTFSGFLISEPDI</sequence>
<evidence type="ECO:0000313" key="5">
    <source>
        <dbReference type="Proteomes" id="UP000596742"/>
    </source>
</evidence>
<evidence type="ECO:0000259" key="3">
    <source>
        <dbReference type="PROSITE" id="PS50871"/>
    </source>
</evidence>